<dbReference type="Proteomes" id="UP000005237">
    <property type="component" value="Unassembled WGS sequence"/>
</dbReference>
<organism evidence="2 3">
    <name type="scientific">Caenorhabditis japonica</name>
    <dbReference type="NCBI Taxonomy" id="281687"/>
    <lineage>
        <taxon>Eukaryota</taxon>
        <taxon>Metazoa</taxon>
        <taxon>Ecdysozoa</taxon>
        <taxon>Nematoda</taxon>
        <taxon>Chromadorea</taxon>
        <taxon>Rhabditida</taxon>
        <taxon>Rhabditina</taxon>
        <taxon>Rhabditomorpha</taxon>
        <taxon>Rhabditoidea</taxon>
        <taxon>Rhabditidae</taxon>
        <taxon>Peloderinae</taxon>
        <taxon>Caenorhabditis</taxon>
    </lineage>
</organism>
<accession>A0A8R1DFP4</accession>
<proteinExistence type="predicted"/>
<evidence type="ECO:0000259" key="1">
    <source>
        <dbReference type="Pfam" id="PF07245"/>
    </source>
</evidence>
<evidence type="ECO:0000313" key="3">
    <source>
        <dbReference type="Proteomes" id="UP000005237"/>
    </source>
</evidence>
<dbReference type="Gene3D" id="2.60.40.3770">
    <property type="match status" value="1"/>
</dbReference>
<reference evidence="3" key="1">
    <citation type="submission" date="2010-08" db="EMBL/GenBank/DDBJ databases">
        <authorList>
            <consortium name="Caenorhabditis japonica Sequencing Consortium"/>
            <person name="Wilson R.K."/>
        </authorList>
    </citation>
    <scope>NUCLEOTIDE SEQUENCE [LARGE SCALE GENOMIC DNA]</scope>
    <source>
        <strain evidence="3">DF5081</strain>
    </source>
</reference>
<dbReference type="Pfam" id="PF07245">
    <property type="entry name" value="Phlebovirus_G2"/>
    <property type="match status" value="2"/>
</dbReference>
<evidence type="ECO:0000313" key="2">
    <source>
        <dbReference type="EnsemblMetazoa" id="CJA00789a.1"/>
    </source>
</evidence>
<feature type="domain" description="Phlebovirus glycoprotein G2 fusion" evidence="1">
    <location>
        <begin position="86"/>
        <end position="157"/>
    </location>
</feature>
<dbReference type="InterPro" id="IPR009878">
    <property type="entry name" value="Phlebovirus_G2_fusion"/>
</dbReference>
<feature type="domain" description="Phlebovirus glycoprotein G2 fusion" evidence="1">
    <location>
        <begin position="2"/>
        <end position="83"/>
    </location>
</feature>
<sequence>MIPELEVTRSFVGITGCTASCSGPGCDCFFLGSACLFYRIYAVPQSDDIYEIFKCTEWNKQMRTRVQITSMNSEDNKSEKTEARLAKAKDNDCRLNPNCDCTPAESEMHCACQTTDLPDLFNTIKRILPAHNGHWRIQNEGSTVSAVISEEVSTEVSMRIKEKADVKIVRDTDKCWIQAEHVIGCYACAAGSRAEISCFSQNNPTIANVKCGKAYLLRVRNSKRNLDGRQATHQTIIKIDILCWTNTRTAKPLQSSSSYCLKHESMPIPIIAYSWTLYEFEDGPLDEYDDGLLDEFEDDIIN</sequence>
<protein>
    <recommendedName>
        <fullName evidence="1">Phlebovirus glycoprotein G2 fusion domain-containing protein</fullName>
    </recommendedName>
</protein>
<keyword evidence="3" id="KW-1185">Reference proteome</keyword>
<dbReference type="AlphaFoldDB" id="A0A8R1DFP4"/>
<name>A0A8R1DFP4_CAEJA</name>
<dbReference type="EnsemblMetazoa" id="CJA00789a.1">
    <property type="protein sequence ID" value="CJA00789a.1"/>
    <property type="gene ID" value="WBGene00119993"/>
</dbReference>
<reference evidence="2" key="2">
    <citation type="submission" date="2022-06" db="UniProtKB">
        <authorList>
            <consortium name="EnsemblMetazoa"/>
        </authorList>
    </citation>
    <scope>IDENTIFICATION</scope>
    <source>
        <strain evidence="2">DF5081</strain>
    </source>
</reference>